<evidence type="ECO:0000256" key="1">
    <source>
        <dbReference type="ARBA" id="ARBA00004787"/>
    </source>
</evidence>
<evidence type="ECO:0000313" key="7">
    <source>
        <dbReference type="EMBL" id="SFV79511.1"/>
    </source>
</evidence>
<name>A0A1W1DE82_9ZZZZ</name>
<keyword evidence="4 7" id="KW-0808">Transferase</keyword>
<evidence type="ECO:0000256" key="5">
    <source>
        <dbReference type="ARBA" id="ARBA00022695"/>
    </source>
</evidence>
<dbReference type="InterPro" id="IPR029044">
    <property type="entry name" value="Nucleotide-diphossugar_trans"/>
</dbReference>
<comment type="pathway">
    <text evidence="1">Isoprenoid biosynthesis; isopentenyl diphosphate biosynthesis via DXP pathway; isopentenyl diphosphate from 1-deoxy-D-xylulose 5-phosphate: step 2/6.</text>
</comment>
<protein>
    <recommendedName>
        <fullName evidence="3">2-C-methyl-D-erythritol 4-phosphate cytidylyltransferase</fullName>
        <ecNumber evidence="3">2.7.7.60</ecNumber>
    </recommendedName>
</protein>
<gene>
    <name evidence="7" type="ORF">MNB_SUP05-11-799</name>
</gene>
<dbReference type="AlphaFoldDB" id="A0A1W1DE82"/>
<dbReference type="EMBL" id="FPHS01000228">
    <property type="protein sequence ID" value="SFV79511.1"/>
    <property type="molecule type" value="Genomic_DNA"/>
</dbReference>
<dbReference type="UniPathway" id="UPA00056">
    <property type="reaction ID" value="UER00093"/>
</dbReference>
<comment type="similarity">
    <text evidence="2">Belongs to the IspD/TarI cytidylyltransferase family. IspD subfamily.</text>
</comment>
<dbReference type="GO" id="GO:0019288">
    <property type="term" value="P:isopentenyl diphosphate biosynthetic process, methylerythritol 4-phosphate pathway"/>
    <property type="evidence" value="ECO:0007669"/>
    <property type="project" value="UniProtKB-UniPathway"/>
</dbReference>
<evidence type="ECO:0000256" key="4">
    <source>
        <dbReference type="ARBA" id="ARBA00022679"/>
    </source>
</evidence>
<evidence type="ECO:0000256" key="6">
    <source>
        <dbReference type="ARBA" id="ARBA00023229"/>
    </source>
</evidence>
<dbReference type="PROSITE" id="PS01295">
    <property type="entry name" value="ISPD"/>
    <property type="match status" value="1"/>
</dbReference>
<dbReference type="PANTHER" id="PTHR32125:SF4">
    <property type="entry name" value="2-C-METHYL-D-ERYTHRITOL 4-PHOSPHATE CYTIDYLYLTRANSFERASE, CHLOROPLASTIC"/>
    <property type="match status" value="1"/>
</dbReference>
<dbReference type="InterPro" id="IPR001228">
    <property type="entry name" value="IspD"/>
</dbReference>
<dbReference type="EC" id="2.7.7.60" evidence="3"/>
<dbReference type="SUPFAM" id="SSF53448">
    <property type="entry name" value="Nucleotide-diphospho-sugar transferases"/>
    <property type="match status" value="1"/>
</dbReference>
<dbReference type="Gene3D" id="3.90.550.10">
    <property type="entry name" value="Spore Coat Polysaccharide Biosynthesis Protein SpsA, Chain A"/>
    <property type="match status" value="1"/>
</dbReference>
<evidence type="ECO:0000256" key="3">
    <source>
        <dbReference type="ARBA" id="ARBA00012526"/>
    </source>
</evidence>
<dbReference type="InterPro" id="IPR018294">
    <property type="entry name" value="ISPD_synthase_CS"/>
</dbReference>
<organism evidence="7">
    <name type="scientific">hydrothermal vent metagenome</name>
    <dbReference type="NCBI Taxonomy" id="652676"/>
    <lineage>
        <taxon>unclassified sequences</taxon>
        <taxon>metagenomes</taxon>
        <taxon>ecological metagenomes</taxon>
    </lineage>
</organism>
<dbReference type="FunFam" id="3.90.550.10:FF:000003">
    <property type="entry name" value="2-C-methyl-D-erythritol 4-phosphate cytidylyltransferase"/>
    <property type="match status" value="1"/>
</dbReference>
<reference evidence="7" key="1">
    <citation type="submission" date="2016-10" db="EMBL/GenBank/DDBJ databases">
        <authorList>
            <person name="de Groot N.N."/>
        </authorList>
    </citation>
    <scope>NUCLEOTIDE SEQUENCE</scope>
</reference>
<dbReference type="Pfam" id="PF01128">
    <property type="entry name" value="IspD"/>
    <property type="match status" value="1"/>
</dbReference>
<dbReference type="PANTHER" id="PTHR32125">
    <property type="entry name" value="2-C-METHYL-D-ERYTHRITOL 4-PHOSPHATE CYTIDYLYLTRANSFERASE, CHLOROPLASTIC"/>
    <property type="match status" value="1"/>
</dbReference>
<dbReference type="InterPro" id="IPR034683">
    <property type="entry name" value="IspD/TarI"/>
</dbReference>
<dbReference type="InterPro" id="IPR050088">
    <property type="entry name" value="IspD/TarI_cytidylyltransf_bact"/>
</dbReference>
<dbReference type="HAMAP" id="MF_00108">
    <property type="entry name" value="IspD"/>
    <property type="match status" value="1"/>
</dbReference>
<dbReference type="GO" id="GO:0050518">
    <property type="term" value="F:2-C-methyl-D-erythritol 4-phosphate cytidylyltransferase activity"/>
    <property type="evidence" value="ECO:0007669"/>
    <property type="project" value="UniProtKB-EC"/>
</dbReference>
<accession>A0A1W1DE82</accession>
<sequence length="233" mass="25694">MSIDQHFLIVPASGVGSRVGGDTPKQYLKLNNGLSVLDQTLKTLLSIDQIKGCVVAIAKNDNHFEQSEFFNHSKLLATAIGGKERFHSVISALNTLRPFANDNDWVLVHDAARPCVKTTDVINLIKQLKDHSTGGLLATRVVDTIKQADNIQVETTLDRSNLWQAQTPQMYRFGVLSKALDNIMKNNLNITDEASSIEAFGLESILIEGSKSNLKITTPEDLDLANFYLESNN</sequence>
<dbReference type="NCBIfam" id="TIGR00453">
    <property type="entry name" value="ispD"/>
    <property type="match status" value="1"/>
</dbReference>
<evidence type="ECO:0000256" key="2">
    <source>
        <dbReference type="ARBA" id="ARBA00009789"/>
    </source>
</evidence>
<dbReference type="CDD" id="cd02516">
    <property type="entry name" value="CDP-ME_synthetase"/>
    <property type="match status" value="1"/>
</dbReference>
<keyword evidence="5 7" id="KW-0548">Nucleotidyltransferase</keyword>
<keyword evidence="6" id="KW-0414">Isoprene biosynthesis</keyword>
<proteinExistence type="inferred from homology"/>